<keyword evidence="4" id="KW-0433">Leucine-rich repeat</keyword>
<feature type="region of interest" description="Disordered" evidence="14">
    <location>
        <begin position="942"/>
        <end position="979"/>
    </location>
</feature>
<dbReference type="PANTHER" id="PTHR24365">
    <property type="entry name" value="TOLL-LIKE RECEPTOR"/>
    <property type="match status" value="1"/>
</dbReference>
<evidence type="ECO:0000259" key="17">
    <source>
        <dbReference type="PROSITE" id="PS50104"/>
    </source>
</evidence>
<organism evidence="18 19">
    <name type="scientific">Denticeps clupeoides</name>
    <name type="common">denticle herring</name>
    <dbReference type="NCBI Taxonomy" id="299321"/>
    <lineage>
        <taxon>Eukaryota</taxon>
        <taxon>Metazoa</taxon>
        <taxon>Chordata</taxon>
        <taxon>Craniata</taxon>
        <taxon>Vertebrata</taxon>
        <taxon>Euteleostomi</taxon>
        <taxon>Actinopterygii</taxon>
        <taxon>Neopterygii</taxon>
        <taxon>Teleostei</taxon>
        <taxon>Clupei</taxon>
        <taxon>Clupeiformes</taxon>
        <taxon>Denticipitoidei</taxon>
        <taxon>Denticipitidae</taxon>
        <taxon>Denticeps</taxon>
    </lineage>
</organism>
<evidence type="ECO:0000256" key="15">
    <source>
        <dbReference type="SAM" id="Phobius"/>
    </source>
</evidence>
<evidence type="ECO:0000256" key="12">
    <source>
        <dbReference type="ARBA" id="ARBA00023180"/>
    </source>
</evidence>
<comment type="subcellular location">
    <subcellularLocation>
        <location evidence="1">Membrane</location>
        <topology evidence="1">Single-pass type I membrane protein</topology>
    </subcellularLocation>
</comment>
<evidence type="ECO:0000256" key="16">
    <source>
        <dbReference type="SAM" id="SignalP"/>
    </source>
</evidence>
<reference evidence="18" key="2">
    <citation type="submission" date="2025-08" db="UniProtKB">
        <authorList>
            <consortium name="Ensembl"/>
        </authorList>
    </citation>
    <scope>IDENTIFICATION</scope>
</reference>
<dbReference type="GeneTree" id="ENSGT00940000163576"/>
<keyword evidence="19" id="KW-1185">Reference proteome</keyword>
<evidence type="ECO:0000256" key="2">
    <source>
        <dbReference type="ARBA" id="ARBA00009634"/>
    </source>
</evidence>
<dbReference type="GO" id="GO:0005886">
    <property type="term" value="C:plasma membrane"/>
    <property type="evidence" value="ECO:0007669"/>
    <property type="project" value="TreeGrafter"/>
</dbReference>
<evidence type="ECO:0000256" key="13">
    <source>
        <dbReference type="ARBA" id="ARBA00023198"/>
    </source>
</evidence>
<feature type="compositionally biased region" description="Basic and acidic residues" evidence="14">
    <location>
        <begin position="952"/>
        <end position="979"/>
    </location>
</feature>
<feature type="signal peptide" evidence="16">
    <location>
        <begin position="1"/>
        <end position="24"/>
    </location>
</feature>
<dbReference type="Proteomes" id="UP000694580">
    <property type="component" value="Chromosome 5"/>
</dbReference>
<name>A0AAY4AEV5_9TELE</name>
<dbReference type="Ensembl" id="ENSDCDT00010007752.1">
    <property type="protein sequence ID" value="ENSDCDP00010007404.1"/>
    <property type="gene ID" value="ENSDCDG00010003298.1"/>
</dbReference>
<keyword evidence="7" id="KW-0677">Repeat</keyword>
<protein>
    <recommendedName>
        <fullName evidence="17">TIR domain-containing protein</fullName>
    </recommendedName>
</protein>
<dbReference type="PROSITE" id="PS51450">
    <property type="entry name" value="LRR"/>
    <property type="match status" value="5"/>
</dbReference>
<dbReference type="SMART" id="SM00365">
    <property type="entry name" value="LRR_SD22"/>
    <property type="match status" value="7"/>
</dbReference>
<evidence type="ECO:0000256" key="3">
    <source>
        <dbReference type="ARBA" id="ARBA00022588"/>
    </source>
</evidence>
<keyword evidence="6 16" id="KW-0732">Signal</keyword>
<reference evidence="18 19" key="1">
    <citation type="submission" date="2020-06" db="EMBL/GenBank/DDBJ databases">
        <authorList>
            <consortium name="Wellcome Sanger Institute Data Sharing"/>
        </authorList>
    </citation>
    <scope>NUCLEOTIDE SEQUENCE [LARGE SCALE GENOMIC DNA]</scope>
</reference>
<evidence type="ECO:0000256" key="1">
    <source>
        <dbReference type="ARBA" id="ARBA00004479"/>
    </source>
</evidence>
<keyword evidence="12" id="KW-0325">Glycoprotein</keyword>
<feature type="transmembrane region" description="Helical" evidence="15">
    <location>
        <begin position="738"/>
        <end position="760"/>
    </location>
</feature>
<dbReference type="SUPFAM" id="SSF52200">
    <property type="entry name" value="Toll/Interleukin receptor TIR domain"/>
    <property type="match status" value="1"/>
</dbReference>
<feature type="chain" id="PRO_5044229783" description="TIR domain-containing protein" evidence="16">
    <location>
        <begin position="25"/>
        <end position="979"/>
    </location>
</feature>
<dbReference type="FunFam" id="3.40.50.10140:FF:000001">
    <property type="entry name" value="Toll-like receptor 2"/>
    <property type="match status" value="1"/>
</dbReference>
<dbReference type="FunFam" id="3.80.10.10:FF:001164">
    <property type="entry name" value="GH01279p"/>
    <property type="match status" value="2"/>
</dbReference>
<dbReference type="InterPro" id="IPR032675">
    <property type="entry name" value="LRR_dom_sf"/>
</dbReference>
<dbReference type="Gene3D" id="3.40.50.10140">
    <property type="entry name" value="Toll/interleukin-1 receptor homology (TIR) domain"/>
    <property type="match status" value="1"/>
</dbReference>
<dbReference type="GO" id="GO:0006954">
    <property type="term" value="P:inflammatory response"/>
    <property type="evidence" value="ECO:0007669"/>
    <property type="project" value="UniProtKB-KW"/>
</dbReference>
<dbReference type="Gene3D" id="3.80.10.10">
    <property type="entry name" value="Ribonuclease Inhibitor"/>
    <property type="match status" value="5"/>
</dbReference>
<reference evidence="18" key="3">
    <citation type="submission" date="2025-09" db="UniProtKB">
        <authorList>
            <consortium name="Ensembl"/>
        </authorList>
    </citation>
    <scope>IDENTIFICATION</scope>
</reference>
<keyword evidence="13" id="KW-0395">Inflammatory response</keyword>
<dbReference type="InterPro" id="IPR003591">
    <property type="entry name" value="Leu-rich_rpt_typical-subtyp"/>
</dbReference>
<keyword evidence="3" id="KW-0399">Innate immunity</keyword>
<evidence type="ECO:0000256" key="4">
    <source>
        <dbReference type="ARBA" id="ARBA00022614"/>
    </source>
</evidence>
<sequence length="979" mass="112780">MAQGKYHGVTSATLLVHLIQLTFSYSFRNCIEDPRSNHTAFKCMNRPVPNISISDIVRDLRTSATHLNISHNKINHVPQGGFEHLPNLINLQLDVNQLSFIENDAFRGLDNLQTLNLSSNNITELFPNAFYNLSNLAELILSNNKLQSLPKNLFNGLTTLESVGLRKNRLDNFSDVVESVKMLTNLTKLDLSFNVLKTLQNSANLPLSLTNLYLSNNRLVTLNCGDVFLCNIHVLDLSYNRRLLSKHFNKLDLGQITYLRLCNTSVNLTELLNLSKHLNPAKVDFSGLKINNALLKNACTMLTKSHKTVDTMILQRNGLKSFNSLFACPNITDFLDLSFNKINDMNCLSFLKHHKRLLNITVEHNHLTELKTCQNNLMTANLTSLSYRYNRILKVNQLAFRSTPYLKTLKLNINIIAYMHPNALSGLKHLETLRLDNNLLSDLYEKSFVDLLRLKTLNLRNNQIAVIFNNTFQNLSQLRILDLGGNKISHFQKDSFAGLHNLSNLYLDRNRLKNTHINLFARLCDTLKVLDLQGNEIQYLSRKTTSPFKHLHKLEDLKLDSQQPYGITVVPHAFFHGLSTLKSLYLTNNHISGFASDTFDDLTSLEFLTLDNSCVGVQQLPAGIFKNLQKLVTLSAENMGIGSFSKDVFGNLTLLQKLQLNRNAMQTMDLSVLEDLPNLRYLDLRNTPLSCTCPNIDLQNWTNKNQNVQMVYLYSLTCPEDHRSTFHNFDTKVCYLDIGLYLFATTSSLTLLFSIIPLLYTKLYWHIKYGYYALRSWLGEQWRRLREQEKECKYDAFISYNSADEPWVLEKLLPNLEGDGFQLCLHHRDFEPGRYIVDNIVAAVYESRKTVCVISQNFLRSEWCSLEIQLASYRLFHELCDVLVLVFLEPIPERQISAYHRMRNVMLKKTYLQWPGCDSSNPDQAQGIFWNQLKRALRSGNLRSQEDDEMVEEHRKKNDGLERENFEHQPEKNHEHMLL</sequence>
<dbReference type="AlphaFoldDB" id="A0AAY4AEV5"/>
<keyword evidence="11" id="KW-0675">Receptor</keyword>
<keyword evidence="10 15" id="KW-0472">Membrane</keyword>
<dbReference type="SMART" id="SM00369">
    <property type="entry name" value="LRR_TYP"/>
    <property type="match status" value="15"/>
</dbReference>
<dbReference type="Pfam" id="PF01582">
    <property type="entry name" value="TIR"/>
    <property type="match status" value="1"/>
</dbReference>
<feature type="domain" description="TIR" evidence="17">
    <location>
        <begin position="792"/>
        <end position="937"/>
    </location>
</feature>
<evidence type="ECO:0000313" key="19">
    <source>
        <dbReference type="Proteomes" id="UP000694580"/>
    </source>
</evidence>
<accession>A0AAY4AEV5</accession>
<dbReference type="PANTHER" id="PTHR24365:SF545">
    <property type="entry name" value="TOLL-LIKE RECEPTOR 12"/>
    <property type="match status" value="1"/>
</dbReference>
<dbReference type="PROSITE" id="PS50104">
    <property type="entry name" value="TIR"/>
    <property type="match status" value="1"/>
</dbReference>
<evidence type="ECO:0000256" key="10">
    <source>
        <dbReference type="ARBA" id="ARBA00023136"/>
    </source>
</evidence>
<dbReference type="InterPro" id="IPR000157">
    <property type="entry name" value="TIR_dom"/>
</dbReference>
<keyword evidence="9 15" id="KW-1133">Transmembrane helix</keyword>
<keyword evidence="8" id="KW-0391">Immunity</keyword>
<evidence type="ECO:0000256" key="8">
    <source>
        <dbReference type="ARBA" id="ARBA00022859"/>
    </source>
</evidence>
<dbReference type="GO" id="GO:0002224">
    <property type="term" value="P:toll-like receptor signaling pathway"/>
    <property type="evidence" value="ECO:0007669"/>
    <property type="project" value="TreeGrafter"/>
</dbReference>
<proteinExistence type="inferred from homology"/>
<keyword evidence="5 15" id="KW-0812">Transmembrane</keyword>
<dbReference type="InterPro" id="IPR035897">
    <property type="entry name" value="Toll_tir_struct_dom_sf"/>
</dbReference>
<evidence type="ECO:0000256" key="11">
    <source>
        <dbReference type="ARBA" id="ARBA00023170"/>
    </source>
</evidence>
<dbReference type="SMART" id="SM00255">
    <property type="entry name" value="TIR"/>
    <property type="match status" value="1"/>
</dbReference>
<dbReference type="GO" id="GO:0038023">
    <property type="term" value="F:signaling receptor activity"/>
    <property type="evidence" value="ECO:0007669"/>
    <property type="project" value="TreeGrafter"/>
</dbReference>
<evidence type="ECO:0000256" key="6">
    <source>
        <dbReference type="ARBA" id="ARBA00022729"/>
    </source>
</evidence>
<dbReference type="InterPro" id="IPR001611">
    <property type="entry name" value="Leu-rich_rpt"/>
</dbReference>
<dbReference type="RefSeq" id="XP_028834949.1">
    <property type="nucleotide sequence ID" value="XM_028979116.1"/>
</dbReference>
<evidence type="ECO:0000256" key="7">
    <source>
        <dbReference type="ARBA" id="ARBA00022737"/>
    </source>
</evidence>
<dbReference type="SUPFAM" id="SSF52058">
    <property type="entry name" value="L domain-like"/>
    <property type="match status" value="2"/>
</dbReference>
<comment type="similarity">
    <text evidence="2">Belongs to the Toll-like receptor family.</text>
</comment>
<gene>
    <name evidence="18" type="primary">tlr21</name>
</gene>
<dbReference type="Pfam" id="PF13855">
    <property type="entry name" value="LRR_8"/>
    <property type="match status" value="5"/>
</dbReference>
<evidence type="ECO:0000313" key="18">
    <source>
        <dbReference type="Ensembl" id="ENSDCDP00010007404.1"/>
    </source>
</evidence>
<dbReference type="GeneID" id="114789763"/>
<dbReference type="GO" id="GO:0045087">
    <property type="term" value="P:innate immune response"/>
    <property type="evidence" value="ECO:0007669"/>
    <property type="project" value="UniProtKB-KW"/>
</dbReference>
<evidence type="ECO:0000256" key="5">
    <source>
        <dbReference type="ARBA" id="ARBA00022692"/>
    </source>
</evidence>
<evidence type="ECO:0000256" key="14">
    <source>
        <dbReference type="SAM" id="MobiDB-lite"/>
    </source>
</evidence>
<evidence type="ECO:0000256" key="9">
    <source>
        <dbReference type="ARBA" id="ARBA00022989"/>
    </source>
</evidence>